<dbReference type="Proteomes" id="UP000681041">
    <property type="component" value="Chromosome"/>
</dbReference>
<protein>
    <submittedName>
        <fullName evidence="1">Uncharacterized protein</fullName>
    </submittedName>
</protein>
<dbReference type="AlphaFoldDB" id="A0A8T8K526"/>
<evidence type="ECO:0000313" key="1">
    <source>
        <dbReference type="EMBL" id="QUH23097.1"/>
    </source>
</evidence>
<reference evidence="1" key="1">
    <citation type="submission" date="2020-07" db="EMBL/GenBank/DDBJ databases">
        <title>Methanobacterium. sp. MethCan genome.</title>
        <authorList>
            <person name="Postec A."/>
            <person name="Quemeneur M."/>
        </authorList>
    </citation>
    <scope>NUCLEOTIDE SEQUENCE</scope>
    <source>
        <strain evidence="1">MethCAN</strain>
    </source>
</reference>
<evidence type="ECO:0000313" key="2">
    <source>
        <dbReference type="Proteomes" id="UP000681041"/>
    </source>
</evidence>
<dbReference type="GeneID" id="64820016"/>
<gene>
    <name evidence="1" type="ORF">HYG87_04585</name>
</gene>
<dbReference type="RefSeq" id="WP_211534044.1">
    <property type="nucleotide sequence ID" value="NZ_CP058560.1"/>
</dbReference>
<organism evidence="1 2">
    <name type="scientific">Methanobacterium alkalithermotolerans</name>
    <dbReference type="NCBI Taxonomy" id="2731220"/>
    <lineage>
        <taxon>Archaea</taxon>
        <taxon>Methanobacteriati</taxon>
        <taxon>Methanobacteriota</taxon>
        <taxon>Methanomada group</taxon>
        <taxon>Methanobacteria</taxon>
        <taxon>Methanobacteriales</taxon>
        <taxon>Methanobacteriaceae</taxon>
        <taxon>Methanobacterium</taxon>
    </lineage>
</organism>
<sequence length="242" mass="26829">MPKNGNSKSGSINIRTHMFDSRRLNIKEVKNMRKPAAILLMAILLTLSLAGAVSAQEVNIAVGNETDPFIDEACVGSEVIVFVDVENTGNTTLEDPFVDVYTDPDMALLFNPDEAVADFNGNIFTNDPLDPFFFWDDFEETWVFWIGWYSYFMEPGDYALLSVPATVTQTGEITVWADFYEWPDNLDFPIFLDDDSYTFYGVECPVEPSAATVPMQKTGTPLAVAALGILSLIGGVAYSKLR</sequence>
<keyword evidence="2" id="KW-1185">Reference proteome</keyword>
<dbReference type="KEGG" id="meme:HYG87_04585"/>
<proteinExistence type="predicted"/>
<name>A0A8T8K526_9EURY</name>
<accession>A0A8T8K526</accession>
<dbReference type="EMBL" id="CP058560">
    <property type="protein sequence ID" value="QUH23097.1"/>
    <property type="molecule type" value="Genomic_DNA"/>
</dbReference>